<dbReference type="Proteomes" id="UP000033035">
    <property type="component" value="Unassembled WGS sequence"/>
</dbReference>
<feature type="signal peptide" evidence="1">
    <location>
        <begin position="1"/>
        <end position="23"/>
    </location>
</feature>
<evidence type="ECO:0008006" key="4">
    <source>
        <dbReference type="Google" id="ProtNLM"/>
    </source>
</evidence>
<keyword evidence="1" id="KW-0732">Signal</keyword>
<proteinExistence type="predicted"/>
<protein>
    <recommendedName>
        <fullName evidence="4">D-lyxose ketol-isomerase</fullName>
    </recommendedName>
</protein>
<dbReference type="PATRIC" id="fig|1203610.3.peg.4831"/>
<evidence type="ECO:0000313" key="3">
    <source>
        <dbReference type="Proteomes" id="UP000033035"/>
    </source>
</evidence>
<organism evidence="2 3">
    <name type="scientific">Parabacteroides gordonii MS-1 = DSM 23371</name>
    <dbReference type="NCBI Taxonomy" id="1203610"/>
    <lineage>
        <taxon>Bacteria</taxon>
        <taxon>Pseudomonadati</taxon>
        <taxon>Bacteroidota</taxon>
        <taxon>Bacteroidia</taxon>
        <taxon>Bacteroidales</taxon>
        <taxon>Tannerellaceae</taxon>
        <taxon>Parabacteroides</taxon>
    </lineage>
</organism>
<name>A0A0F5ISI3_9BACT</name>
<evidence type="ECO:0000256" key="1">
    <source>
        <dbReference type="SAM" id="SignalP"/>
    </source>
</evidence>
<feature type="chain" id="PRO_5002488805" description="D-lyxose ketol-isomerase" evidence="1">
    <location>
        <begin position="24"/>
        <end position="245"/>
    </location>
</feature>
<dbReference type="PROSITE" id="PS51257">
    <property type="entry name" value="PROKAR_LIPOPROTEIN"/>
    <property type="match status" value="1"/>
</dbReference>
<dbReference type="HOGENOM" id="CLU_096086_0_0_10"/>
<comment type="caution">
    <text evidence="2">The sequence shown here is derived from an EMBL/GenBank/DDBJ whole genome shotgun (WGS) entry which is preliminary data.</text>
</comment>
<dbReference type="InterPro" id="IPR014710">
    <property type="entry name" value="RmlC-like_jellyroll"/>
</dbReference>
<accession>A0A0F5ISI3</accession>
<gene>
    <name evidence="2" type="ORF">HMPREF1536_04739</name>
</gene>
<dbReference type="RefSeq" id="WP_028727382.1">
    <property type="nucleotide sequence ID" value="NZ_AUAE01000013.1"/>
</dbReference>
<dbReference type="AlphaFoldDB" id="A0A0F5ISI3"/>
<keyword evidence="3" id="KW-1185">Reference proteome</keyword>
<evidence type="ECO:0000313" key="2">
    <source>
        <dbReference type="EMBL" id="KKB48275.1"/>
    </source>
</evidence>
<sequence>MKKGLSIKTMAVGLLLSSMVACTGNKTSDATCCNGEGGCTEQCKCDKNSNCKTNKEMTYSKKYTNADFYKDGKFDQEVAMKAMKDMFEFYDVPFTEMMAKEMWVTDFGLGDFENVGMGGIFWINDAEHGYFAHAIYLLPGQMIPEHAHVKTKFPAKHETWMVEKGWAYNFSEIGDETPNAPAIPATHGPIKSKNFTVQKVGEVLPLKKIESFHFLMAGPEGAIVDEWACYHDNDGLRFTNSKAAL</sequence>
<reference evidence="2 3" key="1">
    <citation type="submission" date="2013-04" db="EMBL/GenBank/DDBJ databases">
        <title>The Genome Sequence of Parabacteroides gordonii DSM 23371.</title>
        <authorList>
            <consortium name="The Broad Institute Genomics Platform"/>
            <person name="Earl A."/>
            <person name="Ward D."/>
            <person name="Feldgarden M."/>
            <person name="Gevers D."/>
            <person name="Martens E."/>
            <person name="Sakamoto M."/>
            <person name="Benno Y."/>
            <person name="Suzuki N."/>
            <person name="Matsunaga N."/>
            <person name="Koshihara K."/>
            <person name="Seki M."/>
            <person name="Komiya H."/>
            <person name="Walker B."/>
            <person name="Young S."/>
            <person name="Zeng Q."/>
            <person name="Gargeya S."/>
            <person name="Fitzgerald M."/>
            <person name="Haas B."/>
            <person name="Abouelleil A."/>
            <person name="Allen A.W."/>
            <person name="Alvarado L."/>
            <person name="Arachchi H.M."/>
            <person name="Berlin A.M."/>
            <person name="Chapman S.B."/>
            <person name="Gainer-Dewar J."/>
            <person name="Goldberg J."/>
            <person name="Griggs A."/>
            <person name="Gujja S."/>
            <person name="Hansen M."/>
            <person name="Howarth C."/>
            <person name="Imamovic A."/>
            <person name="Ireland A."/>
            <person name="Larimer J."/>
            <person name="McCowan C."/>
            <person name="Murphy C."/>
            <person name="Pearson M."/>
            <person name="Poon T.W."/>
            <person name="Priest M."/>
            <person name="Roberts A."/>
            <person name="Saif S."/>
            <person name="Shea T."/>
            <person name="Sisk P."/>
            <person name="Sykes S."/>
            <person name="Wortman J."/>
            <person name="Nusbaum C."/>
            <person name="Birren B."/>
        </authorList>
    </citation>
    <scope>NUCLEOTIDE SEQUENCE [LARGE SCALE GENOMIC DNA]</scope>
    <source>
        <strain evidence="2 3">MS-1</strain>
    </source>
</reference>
<dbReference type="STRING" id="1203610.HMPREF1536_04739"/>
<dbReference type="EMBL" id="AQHW01000027">
    <property type="protein sequence ID" value="KKB48275.1"/>
    <property type="molecule type" value="Genomic_DNA"/>
</dbReference>
<dbReference type="Gene3D" id="2.60.120.10">
    <property type="entry name" value="Jelly Rolls"/>
    <property type="match status" value="1"/>
</dbReference>